<feature type="domain" description="Endonuclease/exonuclease/phosphatase" evidence="1">
    <location>
        <begin position="150"/>
        <end position="420"/>
    </location>
</feature>
<dbReference type="PANTHER" id="PTHR12121:SF100">
    <property type="entry name" value="POLY(A)-SPECIFIC RIBONUCLEASE"/>
    <property type="match status" value="1"/>
</dbReference>
<dbReference type="InterPro" id="IPR050410">
    <property type="entry name" value="CCR4/nocturin_mRNA_transcr"/>
</dbReference>
<proteinExistence type="predicted"/>
<dbReference type="SUPFAM" id="SSF52058">
    <property type="entry name" value="L domain-like"/>
    <property type="match status" value="1"/>
</dbReference>
<name>A0ABR2HUV1_9EUKA</name>
<dbReference type="SUPFAM" id="SSF56219">
    <property type="entry name" value="DNase I-like"/>
    <property type="match status" value="1"/>
</dbReference>
<organism evidence="2 3">
    <name type="scientific">Tritrichomonas musculus</name>
    <dbReference type="NCBI Taxonomy" id="1915356"/>
    <lineage>
        <taxon>Eukaryota</taxon>
        <taxon>Metamonada</taxon>
        <taxon>Parabasalia</taxon>
        <taxon>Tritrichomonadida</taxon>
        <taxon>Tritrichomonadidae</taxon>
        <taxon>Tritrichomonas</taxon>
    </lineage>
</organism>
<gene>
    <name evidence="2" type="ORF">M9Y10_017909</name>
</gene>
<dbReference type="InterPro" id="IPR036691">
    <property type="entry name" value="Endo/exonu/phosph_ase_sf"/>
</dbReference>
<accession>A0ABR2HUV1</accession>
<reference evidence="2 3" key="1">
    <citation type="submission" date="2024-04" db="EMBL/GenBank/DDBJ databases">
        <title>Tritrichomonas musculus Genome.</title>
        <authorList>
            <person name="Alves-Ferreira E."/>
            <person name="Grigg M."/>
            <person name="Lorenzi H."/>
            <person name="Galac M."/>
        </authorList>
    </citation>
    <scope>NUCLEOTIDE SEQUENCE [LARGE SCALE GENOMIC DNA]</scope>
    <source>
        <strain evidence="2 3">EAF2021</strain>
    </source>
</reference>
<sequence length="438" mass="49013">MKTKISDYGPVTPILPIASDFEAPRFEATVKDKFNIKILSWPTDASGKKTFKRLKHIKCLDMSGIKLVAVPPEIGLCTELEYLDVSNNCLQYLPPELAQCIKIQKLVFSGNSLPYVSQMQALIDLRQLNQALGSAPTFKWTQPNAAFTMMTWNVLCDTDAKQINFPKTPARFLKWEYRSDNFIHIILNLKPHLVCIQEIEEEQLSALSERMKTVGYGCSASFASHPRRPGLPVVGVATFFLKARLTIEKTFSVSFSDLTPNERISKLQLISNDAAFQVSVVRLQAQSFFLINAGLHPCRYEPEVLLTQVAMIAERVDGLTSQALICGSLGFKPGSAPYTLLSTGSDPSGKFKLKRTFRLAYNDQAPPLEFTQWDDDALSTTDYIWISQMMQPLGHIIVPTKEEALKYHHTAPNAQWPSNHIPIGAAIDIKASVQELLY</sequence>
<dbReference type="Gene3D" id="3.60.10.10">
    <property type="entry name" value="Endonuclease/exonuclease/phosphatase"/>
    <property type="match status" value="1"/>
</dbReference>
<evidence type="ECO:0000313" key="2">
    <source>
        <dbReference type="EMBL" id="KAK8852915.1"/>
    </source>
</evidence>
<evidence type="ECO:0000313" key="3">
    <source>
        <dbReference type="Proteomes" id="UP001470230"/>
    </source>
</evidence>
<dbReference type="Pfam" id="PF03372">
    <property type="entry name" value="Exo_endo_phos"/>
    <property type="match status" value="1"/>
</dbReference>
<protein>
    <recommendedName>
        <fullName evidence="1">Endonuclease/exonuclease/phosphatase domain-containing protein</fullName>
    </recommendedName>
</protein>
<dbReference type="InterPro" id="IPR001611">
    <property type="entry name" value="Leu-rich_rpt"/>
</dbReference>
<evidence type="ECO:0000259" key="1">
    <source>
        <dbReference type="Pfam" id="PF03372"/>
    </source>
</evidence>
<keyword evidence="3" id="KW-1185">Reference proteome</keyword>
<comment type="caution">
    <text evidence="2">The sequence shown here is derived from an EMBL/GenBank/DDBJ whole genome shotgun (WGS) entry which is preliminary data.</text>
</comment>
<dbReference type="Gene3D" id="3.80.10.10">
    <property type="entry name" value="Ribonuclease Inhibitor"/>
    <property type="match status" value="1"/>
</dbReference>
<dbReference type="Proteomes" id="UP001470230">
    <property type="component" value="Unassembled WGS sequence"/>
</dbReference>
<dbReference type="InterPro" id="IPR005135">
    <property type="entry name" value="Endo/exonuclease/phosphatase"/>
</dbReference>
<dbReference type="EMBL" id="JAPFFF010000023">
    <property type="protein sequence ID" value="KAK8852915.1"/>
    <property type="molecule type" value="Genomic_DNA"/>
</dbReference>
<dbReference type="PANTHER" id="PTHR12121">
    <property type="entry name" value="CARBON CATABOLITE REPRESSOR PROTEIN 4"/>
    <property type="match status" value="1"/>
</dbReference>
<dbReference type="PROSITE" id="PS51450">
    <property type="entry name" value="LRR"/>
    <property type="match status" value="1"/>
</dbReference>
<dbReference type="InterPro" id="IPR032675">
    <property type="entry name" value="LRR_dom_sf"/>
</dbReference>